<dbReference type="InterPro" id="IPR027417">
    <property type="entry name" value="P-loop_NTPase"/>
</dbReference>
<reference evidence="9" key="1">
    <citation type="submission" date="2009-09" db="EMBL/GenBank/DDBJ databases">
        <authorList>
            <consortium name="The Broad Institute Genome Sequencing Platform"/>
            <person name="Ward D."/>
            <person name="Feldgarden M."/>
            <person name="Earl A."/>
            <person name="Young S.K."/>
            <person name="Zeng Q."/>
            <person name="Koehrsen M."/>
            <person name="Alvarado L."/>
            <person name="Berlin A."/>
            <person name="Bochicchio J."/>
            <person name="Borenstein D."/>
            <person name="Chapman S.B."/>
            <person name="Chen Z."/>
            <person name="Engels R."/>
            <person name="Freedman E."/>
            <person name="Gellesch M."/>
            <person name="Goldberg J."/>
            <person name="Griggs A."/>
            <person name="Gujja S."/>
            <person name="Heilman E."/>
            <person name="Heiman D."/>
            <person name="Hepburn T."/>
            <person name="Howarth C."/>
            <person name="Jen D."/>
            <person name="Larson L."/>
            <person name="Lewis B."/>
            <person name="Mehta T."/>
            <person name="Park D."/>
            <person name="Pearson M."/>
            <person name="Roberts A."/>
            <person name="Saif S."/>
            <person name="Shea T."/>
            <person name="Shenoy N."/>
            <person name="Sisk P."/>
            <person name="Stolte C."/>
            <person name="Sykes S."/>
            <person name="Thomson T."/>
            <person name="Walk T."/>
            <person name="White J."/>
            <person name="Yandava C."/>
            <person name="Sibley C.D."/>
            <person name="Field T.R."/>
            <person name="Grinwis M."/>
            <person name="Eshaghurshan C.S."/>
            <person name="Surette M.G."/>
            <person name="Haas B."/>
            <person name="Nusbaum C."/>
            <person name="Birren B."/>
        </authorList>
    </citation>
    <scope>NUCLEOTIDE SEQUENCE [LARGE SCALE GENOMIC DNA]</scope>
    <source>
        <strain evidence="9">ATCC 700633</strain>
    </source>
</reference>
<dbReference type="Pfam" id="PF01268">
    <property type="entry name" value="FTHFS"/>
    <property type="match status" value="1"/>
</dbReference>
<dbReference type="EC" id="6.3.4.3" evidence="8"/>
<dbReference type="NCBIfam" id="NF010030">
    <property type="entry name" value="PRK13505.1"/>
    <property type="match status" value="1"/>
</dbReference>
<dbReference type="AlphaFoldDB" id="D0BJR0"/>
<evidence type="ECO:0000256" key="3">
    <source>
        <dbReference type="ARBA" id="ARBA00022598"/>
    </source>
</evidence>
<comment type="pathway">
    <text evidence="1 8">One-carbon metabolism; tetrahydrofolate interconversion.</text>
</comment>
<sequence length="555" mass="59697">MKSDIQIAQEAVMKPIREIASSIGLEEEQIEFYGKYKAKIDVNQISKERNGKLVLVTAMSPTPAGEGKSTVTIGLADALTKLGKKSIIALREPSLGPVMGIKGGACGGGYAQVVPMEEINLHFTGDMHALTCATNALAAFIDNHIYQGNELQIDSRRVIWKRAVDLNDRALRQVIVGLGGPIQGVPREDGFDITVASEMMAILCLATDLKNLKQRLENIVIGYTFEKNPVTVKDLNVQGALTLLLKDAIKPNLVQTLEHTPAIVHGGPFANIAHGCNSVVATNAALALGEIVVTEAGFGADLGAQKFLEIKVPQLQKAPDVVVIVATIRSLKMHGGVSLSGLTEGENLEALEKGFANLEKHIENMTEHYGLPAVVALNEFVTDTPQEKELVQTLCQRKGISCIFTSVWENGGNGGVALAKEVLHLLEHSTSQFHSICEENSTIEEQLEAIATKIYGASSVQYTKEAKLQLKQLEKNGWNHLPVCIAKTQYSFSDDATLLGRPTGFKLTVRSLVPKLGAGFVVALTGNILTMPGLPKKPAALEMDVLEDGRATGLF</sequence>
<keyword evidence="5 8" id="KW-0067">ATP-binding</keyword>
<keyword evidence="3 8" id="KW-0436">Ligase</keyword>
<keyword evidence="2 8" id="KW-0554">One-carbon metabolism</keyword>
<dbReference type="STRING" id="626369.HMPREF0446_00195"/>
<reference evidence="9" key="2">
    <citation type="submission" date="2011-10" db="EMBL/GenBank/DDBJ databases">
        <title>The Genome Sequence of Granulicatella elegans ATCC 700633.</title>
        <authorList>
            <consortium name="The Broad Institute Genome Sequencing Platform"/>
            <consortium name="The Broad Institute Genome Sequencing Center for Infectious Disease"/>
            <person name="Earl A."/>
            <person name="Ward D."/>
            <person name="Feldgarden M."/>
            <person name="Gevers D."/>
            <person name="Sibley C.D."/>
            <person name="Field T.R."/>
            <person name="Grinwis M."/>
            <person name="Eshaghurshan C.S."/>
            <person name="Surette M.G."/>
            <person name="Young S.K."/>
            <person name="Zeng Q."/>
            <person name="Gargeya S."/>
            <person name="Fitzgerald M."/>
            <person name="Haas B."/>
            <person name="Abouelleil A."/>
            <person name="Alvarado L."/>
            <person name="Arachchi H.M."/>
            <person name="Berlin A."/>
            <person name="Brown A."/>
            <person name="Chapman S.B."/>
            <person name="Chen Z."/>
            <person name="Dunbar C."/>
            <person name="Freedman E."/>
            <person name="Gearin G."/>
            <person name="Goldberg J."/>
            <person name="Griggs A."/>
            <person name="Gujja S."/>
            <person name="Heiman D."/>
            <person name="Howarth C."/>
            <person name="Larson L."/>
            <person name="Lui A."/>
            <person name="MacDonald P.J.P."/>
            <person name="Montmayeur A."/>
            <person name="Murphy C."/>
            <person name="Neiman D."/>
            <person name="Pearson M."/>
            <person name="Priest M."/>
            <person name="Roberts A."/>
            <person name="Saif S."/>
            <person name="Shea T."/>
            <person name="Shenoy N."/>
            <person name="Sisk P."/>
            <person name="Stolte C."/>
            <person name="Sykes S."/>
            <person name="Wortman J."/>
            <person name="Nusbaum C."/>
            <person name="Birren B."/>
        </authorList>
    </citation>
    <scope>NUCLEOTIDE SEQUENCE [LARGE SCALE GENOMIC DNA]</scope>
    <source>
        <strain evidence="9">ATCC 700633</strain>
    </source>
</reference>
<evidence type="ECO:0000256" key="5">
    <source>
        <dbReference type="ARBA" id="ARBA00022840"/>
    </source>
</evidence>
<dbReference type="InterPro" id="IPR000559">
    <property type="entry name" value="Formate_THF_ligase"/>
</dbReference>
<evidence type="ECO:0000256" key="4">
    <source>
        <dbReference type="ARBA" id="ARBA00022741"/>
    </source>
</evidence>
<name>D0BJR0_9LACT</name>
<dbReference type="PROSITE" id="PS00722">
    <property type="entry name" value="FTHFS_2"/>
    <property type="match status" value="1"/>
</dbReference>
<keyword evidence="4 8" id="KW-0547">Nucleotide-binding</keyword>
<dbReference type="GO" id="GO:0004329">
    <property type="term" value="F:formate-tetrahydrofolate ligase activity"/>
    <property type="evidence" value="ECO:0007669"/>
    <property type="project" value="UniProtKB-UniRule"/>
</dbReference>
<dbReference type="HAMAP" id="MF_01543">
    <property type="entry name" value="FTHFS"/>
    <property type="match status" value="1"/>
</dbReference>
<protein>
    <recommendedName>
        <fullName evidence="8">Formate--tetrahydrofolate ligase</fullName>
        <ecNumber evidence="8">6.3.4.3</ecNumber>
    </recommendedName>
    <alternativeName>
        <fullName evidence="8">Formyltetrahydrofolate synthetase</fullName>
        <shortName evidence="8">FHS</shortName>
        <shortName evidence="8">FTHFS</shortName>
    </alternativeName>
</protein>
<dbReference type="GO" id="GO:0005524">
    <property type="term" value="F:ATP binding"/>
    <property type="evidence" value="ECO:0007669"/>
    <property type="project" value="UniProtKB-UniRule"/>
</dbReference>
<evidence type="ECO:0000313" key="10">
    <source>
        <dbReference type="Proteomes" id="UP000002939"/>
    </source>
</evidence>
<comment type="similarity">
    <text evidence="7 8">Belongs to the formate--tetrahydrofolate ligase family.</text>
</comment>
<evidence type="ECO:0000256" key="6">
    <source>
        <dbReference type="ARBA" id="ARBA00049033"/>
    </source>
</evidence>
<evidence type="ECO:0000256" key="8">
    <source>
        <dbReference type="HAMAP-Rule" id="MF_01543"/>
    </source>
</evidence>
<dbReference type="FunFam" id="3.30.1510.10:FF:000001">
    <property type="entry name" value="Formate--tetrahydrofolate ligase"/>
    <property type="match status" value="1"/>
</dbReference>
<dbReference type="InterPro" id="IPR020628">
    <property type="entry name" value="Formate_THF_ligase_CS"/>
</dbReference>
<dbReference type="Proteomes" id="UP000002939">
    <property type="component" value="Unassembled WGS sequence"/>
</dbReference>
<dbReference type="Gene3D" id="3.40.50.300">
    <property type="entry name" value="P-loop containing nucleotide triphosphate hydrolases"/>
    <property type="match status" value="1"/>
</dbReference>
<dbReference type="Gene3D" id="3.10.410.10">
    <property type="entry name" value="Formyltetrahydrofolate synthetase, domain 3"/>
    <property type="match status" value="1"/>
</dbReference>
<evidence type="ECO:0000313" key="9">
    <source>
        <dbReference type="EMBL" id="EEW93313.1"/>
    </source>
</evidence>
<dbReference type="eggNOG" id="COG2759">
    <property type="taxonomic scope" value="Bacteria"/>
</dbReference>
<evidence type="ECO:0000256" key="7">
    <source>
        <dbReference type="ARBA" id="ARBA00061363"/>
    </source>
</evidence>
<comment type="caution">
    <text evidence="9">The sequence shown here is derived from an EMBL/GenBank/DDBJ whole genome shotgun (WGS) entry which is preliminary data.</text>
</comment>
<dbReference type="HOGENOM" id="CLU_003601_3_3_9"/>
<dbReference type="EMBL" id="ACRF02000014">
    <property type="protein sequence ID" value="EEW93313.1"/>
    <property type="molecule type" value="Genomic_DNA"/>
</dbReference>
<dbReference type="CDD" id="cd00477">
    <property type="entry name" value="FTHFS"/>
    <property type="match status" value="1"/>
</dbReference>
<evidence type="ECO:0000256" key="1">
    <source>
        <dbReference type="ARBA" id="ARBA00004777"/>
    </source>
</evidence>
<dbReference type="Gene3D" id="3.30.1510.10">
    <property type="entry name" value="Domain 2, N(10)-formyltetrahydrofolate synthetase"/>
    <property type="match status" value="1"/>
</dbReference>
<dbReference type="SUPFAM" id="SSF52540">
    <property type="entry name" value="P-loop containing nucleoside triphosphate hydrolases"/>
    <property type="match status" value="1"/>
</dbReference>
<gene>
    <name evidence="8" type="primary">fhs</name>
    <name evidence="9" type="ORF">HMPREF0446_00195</name>
</gene>
<dbReference type="GO" id="GO:0035999">
    <property type="term" value="P:tetrahydrofolate interconversion"/>
    <property type="evidence" value="ECO:0007669"/>
    <property type="project" value="UniProtKB-UniRule"/>
</dbReference>
<dbReference type="RefSeq" id="WP_006702470.1">
    <property type="nucleotide sequence ID" value="NZ_KI391971.1"/>
</dbReference>
<feature type="binding site" evidence="8">
    <location>
        <begin position="62"/>
        <end position="69"/>
    </location>
    <ligand>
        <name>ATP</name>
        <dbReference type="ChEBI" id="CHEBI:30616"/>
    </ligand>
</feature>
<comment type="catalytic activity">
    <reaction evidence="6 8">
        <text>(6S)-5,6,7,8-tetrahydrofolate + formate + ATP = (6R)-10-formyltetrahydrofolate + ADP + phosphate</text>
        <dbReference type="Rhea" id="RHEA:20221"/>
        <dbReference type="ChEBI" id="CHEBI:15740"/>
        <dbReference type="ChEBI" id="CHEBI:30616"/>
        <dbReference type="ChEBI" id="CHEBI:43474"/>
        <dbReference type="ChEBI" id="CHEBI:57453"/>
        <dbReference type="ChEBI" id="CHEBI:195366"/>
        <dbReference type="ChEBI" id="CHEBI:456216"/>
        <dbReference type="EC" id="6.3.4.3"/>
    </reaction>
</comment>
<dbReference type="OrthoDB" id="9761733at2"/>
<evidence type="ECO:0000256" key="2">
    <source>
        <dbReference type="ARBA" id="ARBA00022563"/>
    </source>
</evidence>
<organism evidence="9 10">
    <name type="scientific">Granulicatella elegans ATCC 700633</name>
    <dbReference type="NCBI Taxonomy" id="626369"/>
    <lineage>
        <taxon>Bacteria</taxon>
        <taxon>Bacillati</taxon>
        <taxon>Bacillota</taxon>
        <taxon>Bacilli</taxon>
        <taxon>Lactobacillales</taxon>
        <taxon>Carnobacteriaceae</taxon>
        <taxon>Granulicatella</taxon>
    </lineage>
</organism>
<keyword evidence="10" id="KW-1185">Reference proteome</keyword>
<dbReference type="FunFam" id="3.10.410.10:FF:000001">
    <property type="entry name" value="Putative formate--tetrahydrofolate ligase"/>
    <property type="match status" value="1"/>
</dbReference>
<accession>D0BJR0</accession>
<dbReference type="UniPathway" id="UPA00193"/>
<proteinExistence type="inferred from homology"/>